<dbReference type="Gene3D" id="3.10.180.10">
    <property type="entry name" value="2,3-Dihydroxybiphenyl 1,2-Dioxygenase, domain 1"/>
    <property type="match status" value="2"/>
</dbReference>
<dbReference type="Proteomes" id="UP000325755">
    <property type="component" value="Chromosome"/>
</dbReference>
<dbReference type="InterPro" id="IPR052164">
    <property type="entry name" value="Anthracycline_SecMetBiosynth"/>
</dbReference>
<dbReference type="EMBL" id="CP044205">
    <property type="protein sequence ID" value="QFY45182.1"/>
    <property type="molecule type" value="Genomic_DNA"/>
</dbReference>
<keyword evidence="3" id="KW-1185">Reference proteome</keyword>
<dbReference type="PROSITE" id="PS51819">
    <property type="entry name" value="VOC"/>
    <property type="match status" value="2"/>
</dbReference>
<feature type="domain" description="VOC" evidence="1">
    <location>
        <begin position="137"/>
        <end position="252"/>
    </location>
</feature>
<dbReference type="InterPro" id="IPR037523">
    <property type="entry name" value="VOC_core"/>
</dbReference>
<accession>A0A5Q0BPR0</accession>
<organism evidence="2 3">
    <name type="scientific">Candidatus Methylospira mobilis</name>
    <dbReference type="NCBI Taxonomy" id="1808979"/>
    <lineage>
        <taxon>Bacteria</taxon>
        <taxon>Pseudomonadati</taxon>
        <taxon>Pseudomonadota</taxon>
        <taxon>Gammaproteobacteria</taxon>
        <taxon>Methylococcales</taxon>
        <taxon>Methylococcaceae</taxon>
        <taxon>Candidatus Methylospira</taxon>
    </lineage>
</organism>
<dbReference type="InterPro" id="IPR029068">
    <property type="entry name" value="Glyas_Bleomycin-R_OHBP_Dase"/>
</dbReference>
<dbReference type="KEGG" id="mmob:F6R98_18175"/>
<proteinExistence type="predicted"/>
<reference evidence="2 3" key="1">
    <citation type="submission" date="2019-09" db="EMBL/GenBank/DDBJ databases">
        <title>Ecophysiology of the spiral-shaped methanotroph Methylospira mobilis as revealed by the complete genome sequence.</title>
        <authorList>
            <person name="Oshkin I.Y."/>
            <person name="Dedysh S.N."/>
            <person name="Miroshnikov K."/>
            <person name="Danilova O.V."/>
            <person name="Hakobyan A."/>
            <person name="Liesack W."/>
        </authorList>
    </citation>
    <scope>NUCLEOTIDE SEQUENCE [LARGE SCALE GENOMIC DNA]</scope>
    <source>
        <strain evidence="2 3">Shm1</strain>
    </source>
</reference>
<gene>
    <name evidence="2" type="ORF">F6R98_18175</name>
</gene>
<dbReference type="CDD" id="cd07247">
    <property type="entry name" value="SgaA_N_like"/>
    <property type="match status" value="2"/>
</dbReference>
<name>A0A5Q0BPR0_9GAMM</name>
<feature type="domain" description="VOC" evidence="1">
    <location>
        <begin position="4"/>
        <end position="121"/>
    </location>
</feature>
<evidence type="ECO:0000313" key="3">
    <source>
        <dbReference type="Proteomes" id="UP000325755"/>
    </source>
</evidence>
<sequence length="254" mass="27060">MTPKFVWYELMTNDCKAAESFYRQVIGWDAEDSGMADCPYTIFSAGAVKIAGLMAIPEEVSAKGIPPCWTGYVLVDNVDAYAERVQAAGGALRRAPDDIPGVGRFAVVADPHGAVFMLFSNTCDKAGEPVAPATSGHIGWHELHAGDGESAFAFYSGLFGWTKAEAIDMGPMGVYQLFSMGGEPAGGMMTKMPQTPQPFWLFYVNVDAIDDAVARVGQAGGNIVNGPMQVPGGRWIAQCLDPHGAIFAMVAPKR</sequence>
<dbReference type="InParanoid" id="A0A5Q0BPR0"/>
<dbReference type="OrthoDB" id="9793039at2"/>
<evidence type="ECO:0000313" key="2">
    <source>
        <dbReference type="EMBL" id="QFY45182.1"/>
    </source>
</evidence>
<dbReference type="SUPFAM" id="SSF54593">
    <property type="entry name" value="Glyoxalase/Bleomycin resistance protein/Dihydroxybiphenyl dioxygenase"/>
    <property type="match status" value="2"/>
</dbReference>
<dbReference type="Pfam" id="PF00903">
    <property type="entry name" value="Glyoxalase"/>
    <property type="match status" value="2"/>
</dbReference>
<dbReference type="PANTHER" id="PTHR33993:SF14">
    <property type="entry name" value="GB|AAF24581.1"/>
    <property type="match status" value="1"/>
</dbReference>
<dbReference type="PANTHER" id="PTHR33993">
    <property type="entry name" value="GLYOXALASE-RELATED"/>
    <property type="match status" value="1"/>
</dbReference>
<dbReference type="InterPro" id="IPR004360">
    <property type="entry name" value="Glyas_Fos-R_dOase_dom"/>
</dbReference>
<protein>
    <submittedName>
        <fullName evidence="2">VOC family protein</fullName>
    </submittedName>
</protein>
<evidence type="ECO:0000259" key="1">
    <source>
        <dbReference type="PROSITE" id="PS51819"/>
    </source>
</evidence>
<dbReference type="AlphaFoldDB" id="A0A5Q0BPR0"/>